<dbReference type="AlphaFoldDB" id="C1EJF5"/>
<sequence length="210" mass="22160">MLQAAHHPNVQHLMAEERMKPLKCPSPVTVAAAHIAAKHGVVVKMRGTMGSPGGQAPGDSEASGGENDATFFVFEDDKENVDPKTGVSARLSSGAGSRSDEFEVAFGVPRDPARVAEAAVGAPSRQPLADVTARYVTPTARLSVGKAVIKADEQGLSNRVRVIRATDENAAPNGERESAKPGLSTIGLKRPEGPGLDPAKRRRVLRFVIR</sequence>
<feature type="region of interest" description="Disordered" evidence="1">
    <location>
        <begin position="167"/>
        <end position="197"/>
    </location>
</feature>
<keyword evidence="3" id="KW-1185">Reference proteome</keyword>
<feature type="region of interest" description="Disordered" evidence="1">
    <location>
        <begin position="46"/>
        <end position="67"/>
    </location>
</feature>
<reference evidence="2 3" key="1">
    <citation type="journal article" date="2009" name="Science">
        <title>Green evolution and dynamic adaptations revealed by genomes of the marine picoeukaryotes Micromonas.</title>
        <authorList>
            <person name="Worden A.Z."/>
            <person name="Lee J.H."/>
            <person name="Mock T."/>
            <person name="Rouze P."/>
            <person name="Simmons M.P."/>
            <person name="Aerts A.L."/>
            <person name="Allen A.E."/>
            <person name="Cuvelier M.L."/>
            <person name="Derelle E."/>
            <person name="Everett M.V."/>
            <person name="Foulon E."/>
            <person name="Grimwood J."/>
            <person name="Gundlach H."/>
            <person name="Henrissat B."/>
            <person name="Napoli C."/>
            <person name="McDonald S.M."/>
            <person name="Parker M.S."/>
            <person name="Rombauts S."/>
            <person name="Salamov A."/>
            <person name="Von Dassow P."/>
            <person name="Badger J.H."/>
            <person name="Coutinho P.M."/>
            <person name="Demir E."/>
            <person name="Dubchak I."/>
            <person name="Gentemann C."/>
            <person name="Eikrem W."/>
            <person name="Gready J.E."/>
            <person name="John U."/>
            <person name="Lanier W."/>
            <person name="Lindquist E.A."/>
            <person name="Lucas S."/>
            <person name="Mayer K.F."/>
            <person name="Moreau H."/>
            <person name="Not F."/>
            <person name="Otillar R."/>
            <person name="Panaud O."/>
            <person name="Pangilinan J."/>
            <person name="Paulsen I."/>
            <person name="Piegu B."/>
            <person name="Poliakov A."/>
            <person name="Robbens S."/>
            <person name="Schmutz J."/>
            <person name="Toulza E."/>
            <person name="Wyss T."/>
            <person name="Zelensky A."/>
            <person name="Zhou K."/>
            <person name="Armbrust E.V."/>
            <person name="Bhattacharya D."/>
            <person name="Goodenough U.W."/>
            <person name="Van de Peer Y."/>
            <person name="Grigoriev I.V."/>
        </authorList>
    </citation>
    <scope>NUCLEOTIDE SEQUENCE [LARGE SCALE GENOMIC DNA]</scope>
    <source>
        <strain evidence="3">RCC299 / NOUM17</strain>
    </source>
</reference>
<dbReference type="GeneID" id="8249849"/>
<proteinExistence type="predicted"/>
<gene>
    <name evidence="2" type="ORF">MICPUN_64915</name>
</gene>
<evidence type="ECO:0000313" key="2">
    <source>
        <dbReference type="EMBL" id="ACO68175.1"/>
    </source>
</evidence>
<evidence type="ECO:0000256" key="1">
    <source>
        <dbReference type="SAM" id="MobiDB-lite"/>
    </source>
</evidence>
<dbReference type="EMBL" id="CP001334">
    <property type="protein sequence ID" value="ACO68175.1"/>
    <property type="molecule type" value="Genomic_DNA"/>
</dbReference>
<evidence type="ECO:0000313" key="3">
    <source>
        <dbReference type="Proteomes" id="UP000002009"/>
    </source>
</evidence>
<accession>C1EJF5</accession>
<dbReference type="RefSeq" id="XP_002506917.1">
    <property type="nucleotide sequence ID" value="XM_002506871.1"/>
</dbReference>
<dbReference type="InParanoid" id="C1EJF5"/>
<name>C1EJF5_MICCC</name>
<dbReference type="Proteomes" id="UP000002009">
    <property type="component" value="Chromosome 16"/>
</dbReference>
<organism evidence="2 3">
    <name type="scientific">Micromonas commoda (strain RCC299 / NOUM17 / CCMP2709)</name>
    <name type="common">Picoplanktonic green alga</name>
    <dbReference type="NCBI Taxonomy" id="296587"/>
    <lineage>
        <taxon>Eukaryota</taxon>
        <taxon>Viridiplantae</taxon>
        <taxon>Chlorophyta</taxon>
        <taxon>Mamiellophyceae</taxon>
        <taxon>Mamiellales</taxon>
        <taxon>Mamiellaceae</taxon>
        <taxon>Micromonas</taxon>
    </lineage>
</organism>
<dbReference type="KEGG" id="mis:MICPUN_64915"/>
<protein>
    <submittedName>
        <fullName evidence="2">Uncharacterized protein</fullName>
    </submittedName>
</protein>